<dbReference type="EMBL" id="MT143402">
    <property type="protein sequence ID" value="QJA96455.1"/>
    <property type="molecule type" value="Genomic_DNA"/>
</dbReference>
<evidence type="ECO:0000313" key="1">
    <source>
        <dbReference type="EMBL" id="QJA96455.1"/>
    </source>
</evidence>
<accession>A0A6M3LV32</accession>
<protein>
    <submittedName>
        <fullName evidence="1">Uncharacterized protein</fullName>
    </submittedName>
</protein>
<proteinExistence type="predicted"/>
<gene>
    <name evidence="1" type="ORF">MM415B08568_0004</name>
</gene>
<organism evidence="1">
    <name type="scientific">viral metagenome</name>
    <dbReference type="NCBI Taxonomy" id="1070528"/>
    <lineage>
        <taxon>unclassified sequences</taxon>
        <taxon>metagenomes</taxon>
        <taxon>organismal metagenomes</taxon>
    </lineage>
</organism>
<reference evidence="1" key="1">
    <citation type="submission" date="2020-03" db="EMBL/GenBank/DDBJ databases">
        <title>The deep terrestrial virosphere.</title>
        <authorList>
            <person name="Holmfeldt K."/>
            <person name="Nilsson E."/>
            <person name="Simone D."/>
            <person name="Lopez-Fernandez M."/>
            <person name="Wu X."/>
            <person name="de Brujin I."/>
            <person name="Lundin D."/>
            <person name="Andersson A."/>
            <person name="Bertilsson S."/>
            <person name="Dopson M."/>
        </authorList>
    </citation>
    <scope>NUCLEOTIDE SEQUENCE</scope>
    <source>
        <strain evidence="1">MM415B08568</strain>
    </source>
</reference>
<sequence>MEIIDACKKSTCYKCDLWDRCKPHLHLKVSRETLIKNDKDVKVVLPKIITGKGVK</sequence>
<dbReference type="AlphaFoldDB" id="A0A6M3LV32"/>
<name>A0A6M3LV32_9ZZZZ</name>